<dbReference type="PRINTS" id="PR00080">
    <property type="entry name" value="SDRFAMILY"/>
</dbReference>
<evidence type="ECO:0000313" key="2">
    <source>
        <dbReference type="EMBL" id="GAA4728449.1"/>
    </source>
</evidence>
<protein>
    <submittedName>
        <fullName evidence="2">SDR family NAD(P)-dependent oxidoreductase</fullName>
    </submittedName>
</protein>
<evidence type="ECO:0000313" key="3">
    <source>
        <dbReference type="Proteomes" id="UP001499882"/>
    </source>
</evidence>
<dbReference type="CDD" id="cd05233">
    <property type="entry name" value="SDR_c"/>
    <property type="match status" value="1"/>
</dbReference>
<dbReference type="EMBL" id="BAABKN010000006">
    <property type="protein sequence ID" value="GAA4728449.1"/>
    <property type="molecule type" value="Genomic_DNA"/>
</dbReference>
<gene>
    <name evidence="2" type="ORF">GCM10023350_09440</name>
</gene>
<dbReference type="PANTHER" id="PTHR42879:SF2">
    <property type="entry name" value="3-OXOACYL-[ACYL-CARRIER-PROTEIN] REDUCTASE FABG"/>
    <property type="match status" value="1"/>
</dbReference>
<dbReference type="InterPro" id="IPR036291">
    <property type="entry name" value="NAD(P)-bd_dom_sf"/>
</dbReference>
<reference evidence="3" key="1">
    <citation type="journal article" date="2019" name="Int. J. Syst. Evol. Microbiol.">
        <title>The Global Catalogue of Microorganisms (GCM) 10K type strain sequencing project: providing services to taxonomists for standard genome sequencing and annotation.</title>
        <authorList>
            <consortium name="The Broad Institute Genomics Platform"/>
            <consortium name="The Broad Institute Genome Sequencing Center for Infectious Disease"/>
            <person name="Wu L."/>
            <person name="Ma J."/>
        </authorList>
    </citation>
    <scope>NUCLEOTIDE SEQUENCE [LARGE SCALE GENOMIC DNA]</scope>
    <source>
        <strain evidence="3">JCM 18532</strain>
    </source>
</reference>
<dbReference type="RefSeq" id="WP_345525458.1">
    <property type="nucleotide sequence ID" value="NZ_BAABKN010000006.1"/>
</dbReference>
<evidence type="ECO:0000256" key="1">
    <source>
        <dbReference type="ARBA" id="ARBA00006484"/>
    </source>
</evidence>
<keyword evidence="3" id="KW-1185">Reference proteome</keyword>
<dbReference type="InterPro" id="IPR002347">
    <property type="entry name" value="SDR_fam"/>
</dbReference>
<dbReference type="InterPro" id="IPR020904">
    <property type="entry name" value="Sc_DH/Rdtase_CS"/>
</dbReference>
<dbReference type="Pfam" id="PF13561">
    <property type="entry name" value="adh_short_C2"/>
    <property type="match status" value="1"/>
</dbReference>
<organism evidence="2 3">
    <name type="scientific">Nocardioides endophyticus</name>
    <dbReference type="NCBI Taxonomy" id="1353775"/>
    <lineage>
        <taxon>Bacteria</taxon>
        <taxon>Bacillati</taxon>
        <taxon>Actinomycetota</taxon>
        <taxon>Actinomycetes</taxon>
        <taxon>Propionibacteriales</taxon>
        <taxon>Nocardioidaceae</taxon>
        <taxon>Nocardioides</taxon>
    </lineage>
</organism>
<proteinExistence type="inferred from homology"/>
<comment type="caution">
    <text evidence="2">The sequence shown here is derived from an EMBL/GenBank/DDBJ whole genome shotgun (WGS) entry which is preliminary data.</text>
</comment>
<dbReference type="PROSITE" id="PS00061">
    <property type="entry name" value="ADH_SHORT"/>
    <property type="match status" value="1"/>
</dbReference>
<dbReference type="PANTHER" id="PTHR42879">
    <property type="entry name" value="3-OXOACYL-(ACYL-CARRIER-PROTEIN) REDUCTASE"/>
    <property type="match status" value="1"/>
</dbReference>
<dbReference type="Proteomes" id="UP001499882">
    <property type="component" value="Unassembled WGS sequence"/>
</dbReference>
<sequence>METTKVAVVTGAARGLGQAISTRLAKAGFCVVAVDQVDSLETVAAIVRFGGVAVSRSTDVASPRSVDELEAFLTSEYGRVDVLVNNAGVFPKRPFESMDLEFWRKVLAVNLDSQFLMTQAVLPLMKASGSGRIINISSNSVGLPVPDFVPYVTSKMGVIGFTRALSVDLAKYGITVNAVAPGLTKTPGAMANYDEVALEKMTERQPVKRAGTSEDAASAVLFLASDDSEFITGQTVVVDGGLVRL</sequence>
<accession>A0ABP8YI77</accession>
<dbReference type="Gene3D" id="3.40.50.720">
    <property type="entry name" value="NAD(P)-binding Rossmann-like Domain"/>
    <property type="match status" value="1"/>
</dbReference>
<dbReference type="SUPFAM" id="SSF51735">
    <property type="entry name" value="NAD(P)-binding Rossmann-fold domains"/>
    <property type="match status" value="1"/>
</dbReference>
<dbReference type="PRINTS" id="PR00081">
    <property type="entry name" value="GDHRDH"/>
</dbReference>
<dbReference type="InterPro" id="IPR050259">
    <property type="entry name" value="SDR"/>
</dbReference>
<comment type="similarity">
    <text evidence="1">Belongs to the short-chain dehydrogenases/reductases (SDR) family.</text>
</comment>
<name>A0ABP8YI77_9ACTN</name>